<evidence type="ECO:0000313" key="5">
    <source>
        <dbReference type="EMBL" id="CAA7391316.1"/>
    </source>
</evidence>
<dbReference type="InterPro" id="IPR008587">
    <property type="entry name" value="FPP_plant"/>
</dbReference>
<organism evidence="5 6">
    <name type="scientific">Spirodela intermedia</name>
    <name type="common">Intermediate duckweed</name>
    <dbReference type="NCBI Taxonomy" id="51605"/>
    <lineage>
        <taxon>Eukaryota</taxon>
        <taxon>Viridiplantae</taxon>
        <taxon>Streptophyta</taxon>
        <taxon>Embryophyta</taxon>
        <taxon>Tracheophyta</taxon>
        <taxon>Spermatophyta</taxon>
        <taxon>Magnoliopsida</taxon>
        <taxon>Liliopsida</taxon>
        <taxon>Araceae</taxon>
        <taxon>Lemnoideae</taxon>
        <taxon>Spirodela</taxon>
    </lineage>
</organism>
<reference evidence="5" key="1">
    <citation type="submission" date="2020-02" db="EMBL/GenBank/DDBJ databases">
        <authorList>
            <person name="Scholz U."/>
            <person name="Mascher M."/>
            <person name="Fiebig A."/>
        </authorList>
    </citation>
    <scope>NUCLEOTIDE SEQUENCE</scope>
</reference>
<dbReference type="OrthoDB" id="1926355at2759"/>
<keyword evidence="2 3" id="KW-0175">Coiled coil</keyword>
<gene>
    <name evidence="5" type="ORF">SI8410_02002643</name>
</gene>
<feature type="region of interest" description="Disordered" evidence="4">
    <location>
        <begin position="960"/>
        <end position="1033"/>
    </location>
</feature>
<feature type="region of interest" description="Disordered" evidence="4">
    <location>
        <begin position="313"/>
        <end position="343"/>
    </location>
</feature>
<dbReference type="AlphaFoldDB" id="A0A7I8K2U6"/>
<evidence type="ECO:0000256" key="1">
    <source>
        <dbReference type="ARBA" id="ARBA00005921"/>
    </source>
</evidence>
<dbReference type="PANTHER" id="PTHR31580:SF4">
    <property type="entry name" value="FILAMENT-LIKE PLANT PROTEIN 6"/>
    <property type="match status" value="1"/>
</dbReference>
<sequence length="1033" mass="115020">MDRRSWPWRKKRSEKTAPTNASPNASSDVSAGNQRDQPNSKVVDYIQISKERYANLTESEDQVKALNDEVRELNEKLSAAQTELLSKDNLVNQHAKVAEEAVSGWEKAEAEALALKNQLESVTLLKLTAEERASHLDGALKECMKQIRTVKEEGEQKLRDVVLAKTVQWEKIKFELESKIAEFEQGLLNASAESAALSRSLQERSHMLMKLSEEKAQADEEIEVLKASIQSLDKEISSLKYEAQVVSKELEIRNEEKNMSQRSAEVASRQHLEDVKKITKLEAECQRLRGLVRKKLPGAAALAQMKHEVDGLGHDYGETRLRRSPGKSASPRRGPSSDYGTPRFGPHDFALENIQQCHKENELLTARLLAMEEETKLLKEALSKRNSELQASRSICARTATKLRQLEAQALSLDPPVEGSLIRNGSDPPSLTSISEDGIDEDGSHSDYWAAVLAPDLSRKKDKDAYKSSQVQDADPLDLMNDFLEMEKLAWLSTESNGGQVYTDLHNDVEQHQVFNGKQSSTELQSERNQVFLSRIKTRIALAFKDQSDKLDVAKLLDDIKTILHSMEEELSLGSTADETIGNGISVACNGNSLPDSKVSEDQDLRTAISHIQDFVASLWSKTKGTTRTASPDCYMETERAGEFSDCVSKVLSNEIGFDSFIIALSLSLCETKKSLFHMLGDGKNEGDCSSADCIDKVTLLENNVEPGNHCDRLPTPDSYPDMNCHNGDASPAFELEHTVAKISTEEFEQLKLERDVLKVELSGCSQSLEQAKIQLHEMEQQAAELKSQLAASHKSNSLAETQLKCMAESYKSLEARAQKLETEISRLREKIEMLDDELQQERVSHQDDLAKWRDLQEQLERNQKSEHSLTSDADIETKMKQEREIAAATEKLAECQETISLLGRQLRSLHAPKEPPGSSPNGRLQRNEDFFEDEVNASNGNGRSGQHPQFSDRVDLDGMASFLQRAGGESPVGGFNPLFSPPRSEAGGSFPMSPVSAKKSNHRSSSSFSNNPGPERHGRGFSRFFSKGKNAH</sequence>
<feature type="coiled-coil region" evidence="3">
    <location>
        <begin position="201"/>
        <end position="242"/>
    </location>
</feature>
<dbReference type="Proteomes" id="UP000663760">
    <property type="component" value="Chromosome 2"/>
</dbReference>
<feature type="region of interest" description="Disordered" evidence="4">
    <location>
        <begin position="1"/>
        <end position="41"/>
    </location>
</feature>
<evidence type="ECO:0000256" key="3">
    <source>
        <dbReference type="SAM" id="Coils"/>
    </source>
</evidence>
<keyword evidence="6" id="KW-1185">Reference proteome</keyword>
<feature type="coiled-coil region" evidence="3">
    <location>
        <begin position="56"/>
        <end position="90"/>
    </location>
</feature>
<accession>A0A7I8K2U6</accession>
<comment type="similarity">
    <text evidence="1">Belongs to the FPP family.</text>
</comment>
<evidence type="ECO:0000256" key="4">
    <source>
        <dbReference type="SAM" id="MobiDB-lite"/>
    </source>
</evidence>
<evidence type="ECO:0000313" key="6">
    <source>
        <dbReference type="Proteomes" id="UP000663760"/>
    </source>
</evidence>
<feature type="compositionally biased region" description="Polar residues" evidence="4">
    <location>
        <begin position="16"/>
        <end position="40"/>
    </location>
</feature>
<dbReference type="Pfam" id="PF05911">
    <property type="entry name" value="FPP"/>
    <property type="match status" value="1"/>
</dbReference>
<protein>
    <submittedName>
        <fullName evidence="5">Uncharacterized protein</fullName>
    </submittedName>
</protein>
<proteinExistence type="inferred from homology"/>
<dbReference type="EMBL" id="LR746265">
    <property type="protein sequence ID" value="CAA7391316.1"/>
    <property type="molecule type" value="Genomic_DNA"/>
</dbReference>
<feature type="compositionally biased region" description="Basic residues" evidence="4">
    <location>
        <begin position="1"/>
        <end position="13"/>
    </location>
</feature>
<feature type="coiled-coil region" evidence="3">
    <location>
        <begin position="762"/>
        <end position="899"/>
    </location>
</feature>
<feature type="region of interest" description="Disordered" evidence="4">
    <location>
        <begin position="417"/>
        <end position="439"/>
    </location>
</feature>
<dbReference type="PANTHER" id="PTHR31580">
    <property type="entry name" value="FILAMENT-LIKE PLANT PROTEIN 4"/>
    <property type="match status" value="1"/>
</dbReference>
<name>A0A7I8K2U6_SPIIN</name>
<evidence type="ECO:0000256" key="2">
    <source>
        <dbReference type="ARBA" id="ARBA00023054"/>
    </source>
</evidence>